<reference evidence="2" key="2">
    <citation type="journal article" date="2022" name="Microbiol. Resour. Announc.">
        <title>Metagenome Sequencing to Explore Phylogenomics of Terrestrial Cyanobacteria.</title>
        <authorList>
            <person name="Ward R.D."/>
            <person name="Stajich J.E."/>
            <person name="Johansen J.R."/>
            <person name="Huntemann M."/>
            <person name="Clum A."/>
            <person name="Foster B."/>
            <person name="Foster B."/>
            <person name="Roux S."/>
            <person name="Palaniappan K."/>
            <person name="Varghese N."/>
            <person name="Mukherjee S."/>
            <person name="Reddy T.B.K."/>
            <person name="Daum C."/>
            <person name="Copeland A."/>
            <person name="Chen I.A."/>
            <person name="Ivanova N.N."/>
            <person name="Kyrpides N.C."/>
            <person name="Shapiro N."/>
            <person name="Eloe-Fadrosh E.A."/>
            <person name="Pietrasiak N."/>
        </authorList>
    </citation>
    <scope>NUCLEOTIDE SEQUENCE</scope>
    <source>
        <strain evidence="2">GSE-NOS-MK-12-04C</strain>
    </source>
</reference>
<evidence type="ECO:0000313" key="2">
    <source>
        <dbReference type="EMBL" id="MBW4666306.1"/>
    </source>
</evidence>
<dbReference type="InterPro" id="IPR025067">
    <property type="entry name" value="DUF4079"/>
</dbReference>
<gene>
    <name evidence="2" type="ORF">KME60_02390</name>
</gene>
<protein>
    <submittedName>
        <fullName evidence="2">DUF4079 domain-containing protein</fullName>
    </submittedName>
</protein>
<feature type="transmembrane region" description="Helical" evidence="1">
    <location>
        <begin position="12"/>
        <end position="35"/>
    </location>
</feature>
<dbReference type="Pfam" id="PF13301">
    <property type="entry name" value="DUF4079"/>
    <property type="match status" value="1"/>
</dbReference>
<sequence length="152" mass="16664">MNLPSFIWLWKIAAWSMGLSLLAYLLLAVTGFWMLRSRTSNGTPFILPFGWGTSQVRSLHYLMGGSMVSLVLLLLFIGIIGTLGHFGSLGHSSHLVAGLIVVALVVVSAISATQIPARRWARPLHVGTNIILFIAFAWVSFSGWIVVQKYLP</sequence>
<feature type="transmembrane region" description="Helical" evidence="1">
    <location>
        <begin position="95"/>
        <end position="112"/>
    </location>
</feature>
<reference evidence="2" key="1">
    <citation type="submission" date="2021-05" db="EMBL/GenBank/DDBJ databases">
        <authorList>
            <person name="Pietrasiak N."/>
            <person name="Ward R."/>
            <person name="Stajich J.E."/>
            <person name="Kurbessoian T."/>
        </authorList>
    </citation>
    <scope>NUCLEOTIDE SEQUENCE</scope>
    <source>
        <strain evidence="2">GSE-NOS-MK-12-04C</strain>
    </source>
</reference>
<proteinExistence type="predicted"/>
<dbReference type="EMBL" id="JAHHGZ010000002">
    <property type="protein sequence ID" value="MBW4666306.1"/>
    <property type="molecule type" value="Genomic_DNA"/>
</dbReference>
<keyword evidence="1" id="KW-0812">Transmembrane</keyword>
<comment type="caution">
    <text evidence="2">The sequence shown here is derived from an EMBL/GenBank/DDBJ whole genome shotgun (WGS) entry which is preliminary data.</text>
</comment>
<organism evidence="2 3">
    <name type="scientific">Cyanomargarita calcarea GSE-NOS-MK-12-04C</name>
    <dbReference type="NCBI Taxonomy" id="2839659"/>
    <lineage>
        <taxon>Bacteria</taxon>
        <taxon>Bacillati</taxon>
        <taxon>Cyanobacteriota</taxon>
        <taxon>Cyanophyceae</taxon>
        <taxon>Nostocales</taxon>
        <taxon>Cyanomargaritaceae</taxon>
        <taxon>Cyanomargarita</taxon>
    </lineage>
</organism>
<keyword evidence="1" id="KW-1133">Transmembrane helix</keyword>
<evidence type="ECO:0000256" key="1">
    <source>
        <dbReference type="SAM" id="Phobius"/>
    </source>
</evidence>
<dbReference type="AlphaFoldDB" id="A0A951QI55"/>
<evidence type="ECO:0000313" key="3">
    <source>
        <dbReference type="Proteomes" id="UP000729701"/>
    </source>
</evidence>
<accession>A0A951QI55</accession>
<feature type="transmembrane region" description="Helical" evidence="1">
    <location>
        <begin position="61"/>
        <end position="83"/>
    </location>
</feature>
<keyword evidence="1" id="KW-0472">Membrane</keyword>
<name>A0A951QI55_9CYAN</name>
<dbReference type="Proteomes" id="UP000729701">
    <property type="component" value="Unassembled WGS sequence"/>
</dbReference>
<feature type="transmembrane region" description="Helical" evidence="1">
    <location>
        <begin position="124"/>
        <end position="147"/>
    </location>
</feature>